<accession>A0ACB9C1U0</accession>
<protein>
    <submittedName>
        <fullName evidence="1">Uncharacterized protein</fullName>
    </submittedName>
</protein>
<dbReference type="EMBL" id="CM042051">
    <property type="protein sequence ID" value="KAI3728169.1"/>
    <property type="molecule type" value="Genomic_DNA"/>
</dbReference>
<organism evidence="1 2">
    <name type="scientific">Arctium lappa</name>
    <name type="common">Greater burdock</name>
    <name type="synonym">Lappa major</name>
    <dbReference type="NCBI Taxonomy" id="4217"/>
    <lineage>
        <taxon>Eukaryota</taxon>
        <taxon>Viridiplantae</taxon>
        <taxon>Streptophyta</taxon>
        <taxon>Embryophyta</taxon>
        <taxon>Tracheophyta</taxon>
        <taxon>Spermatophyta</taxon>
        <taxon>Magnoliopsida</taxon>
        <taxon>eudicotyledons</taxon>
        <taxon>Gunneridae</taxon>
        <taxon>Pentapetalae</taxon>
        <taxon>asterids</taxon>
        <taxon>campanulids</taxon>
        <taxon>Asterales</taxon>
        <taxon>Asteraceae</taxon>
        <taxon>Carduoideae</taxon>
        <taxon>Cardueae</taxon>
        <taxon>Arctiinae</taxon>
        <taxon>Arctium</taxon>
    </lineage>
</organism>
<gene>
    <name evidence="1" type="ORF">L6452_16801</name>
</gene>
<comment type="caution">
    <text evidence="1">The sequence shown here is derived from an EMBL/GenBank/DDBJ whole genome shotgun (WGS) entry which is preliminary data.</text>
</comment>
<keyword evidence="2" id="KW-1185">Reference proteome</keyword>
<reference evidence="1 2" key="2">
    <citation type="journal article" date="2022" name="Mol. Ecol. Resour.">
        <title>The genomes of chicory, endive, great burdock and yacon provide insights into Asteraceae paleo-polyploidization history and plant inulin production.</title>
        <authorList>
            <person name="Fan W."/>
            <person name="Wang S."/>
            <person name="Wang H."/>
            <person name="Wang A."/>
            <person name="Jiang F."/>
            <person name="Liu H."/>
            <person name="Zhao H."/>
            <person name="Xu D."/>
            <person name="Zhang Y."/>
        </authorList>
    </citation>
    <scope>NUCLEOTIDE SEQUENCE [LARGE SCALE GENOMIC DNA]</scope>
    <source>
        <strain evidence="2">cv. Niubang</strain>
    </source>
</reference>
<proteinExistence type="predicted"/>
<evidence type="ECO:0000313" key="2">
    <source>
        <dbReference type="Proteomes" id="UP001055879"/>
    </source>
</evidence>
<name>A0ACB9C1U0_ARCLA</name>
<reference evidence="2" key="1">
    <citation type="journal article" date="2022" name="Mol. Ecol. Resour.">
        <title>The genomes of chicory, endive, great burdock and yacon provide insights into Asteraceae palaeo-polyploidization history and plant inulin production.</title>
        <authorList>
            <person name="Fan W."/>
            <person name="Wang S."/>
            <person name="Wang H."/>
            <person name="Wang A."/>
            <person name="Jiang F."/>
            <person name="Liu H."/>
            <person name="Zhao H."/>
            <person name="Xu D."/>
            <person name="Zhang Y."/>
        </authorList>
    </citation>
    <scope>NUCLEOTIDE SEQUENCE [LARGE SCALE GENOMIC DNA]</scope>
    <source>
        <strain evidence="2">cv. Niubang</strain>
    </source>
</reference>
<evidence type="ECO:0000313" key="1">
    <source>
        <dbReference type="EMBL" id="KAI3728169.1"/>
    </source>
</evidence>
<dbReference type="Proteomes" id="UP001055879">
    <property type="component" value="Linkage Group LG05"/>
</dbReference>
<sequence>MDIHYEVADDCVVGDGLKDSGAGPSTGSVGVEDNSDGAGGDVVGSLSCLSSKGKDVVLAFHSLQCNTVDVVDGVSKSVEVFRVKDCFVEDEVVDDEGCLPPPAAATPLPSPSALADDDDDDNRLIGETYKKILLTDQHRRQQR</sequence>